<reference evidence="2" key="1">
    <citation type="submission" date="2021-01" db="EMBL/GenBank/DDBJ databases">
        <authorList>
            <person name="Corre E."/>
            <person name="Pelletier E."/>
            <person name="Niang G."/>
            <person name="Scheremetjew M."/>
            <person name="Finn R."/>
            <person name="Kale V."/>
            <person name="Holt S."/>
            <person name="Cochrane G."/>
            <person name="Meng A."/>
            <person name="Brown T."/>
            <person name="Cohen L."/>
        </authorList>
    </citation>
    <scope>NUCLEOTIDE SEQUENCE</scope>
    <source>
        <strain evidence="2">CCMP1320</strain>
    </source>
</reference>
<organism evidence="2">
    <name type="scientific">Dunaliella tertiolecta</name>
    <name type="common">Green alga</name>
    <dbReference type="NCBI Taxonomy" id="3047"/>
    <lineage>
        <taxon>Eukaryota</taxon>
        <taxon>Viridiplantae</taxon>
        <taxon>Chlorophyta</taxon>
        <taxon>core chlorophytes</taxon>
        <taxon>Chlorophyceae</taxon>
        <taxon>CS clade</taxon>
        <taxon>Chlamydomonadales</taxon>
        <taxon>Dunaliellaceae</taxon>
        <taxon>Dunaliella</taxon>
    </lineage>
</organism>
<protein>
    <submittedName>
        <fullName evidence="2">Uncharacterized protein</fullName>
    </submittedName>
</protein>
<accession>A0A6S8IT50</accession>
<dbReference type="AlphaFoldDB" id="A0A6S8IT50"/>
<sequence length="101" mass="10875">MHVTWNDPNRQTHFKGAVTLGQDGLLQKTAAQICVSIQTSAVATCCRGKTALLQAQRRQGKECLQGQSGQVQTALMQAMIVIKVKTGETFKPHPIAGTKQG</sequence>
<evidence type="ECO:0000313" key="1">
    <source>
        <dbReference type="EMBL" id="CAE0491656.1"/>
    </source>
</evidence>
<evidence type="ECO:0000313" key="2">
    <source>
        <dbReference type="EMBL" id="CAE0491657.1"/>
    </source>
</evidence>
<gene>
    <name evidence="1" type="ORF">DTER00134_LOCUS6729</name>
    <name evidence="2" type="ORF">DTER00134_LOCUS6730</name>
</gene>
<dbReference type="EMBL" id="HBIP01011941">
    <property type="protein sequence ID" value="CAE0491657.1"/>
    <property type="molecule type" value="Transcribed_RNA"/>
</dbReference>
<dbReference type="EMBL" id="HBIP01011940">
    <property type="protein sequence ID" value="CAE0491656.1"/>
    <property type="molecule type" value="Transcribed_RNA"/>
</dbReference>
<name>A0A6S8IT50_DUNTE</name>
<proteinExistence type="predicted"/>